<name>A0A975DG27_9GAMM</name>
<dbReference type="PANTHER" id="PTHR34137:SF1">
    <property type="entry name" value="EXODEOXYRIBONUCLEASE 7 SMALL SUBUNIT"/>
    <property type="match status" value="1"/>
</dbReference>
<dbReference type="GO" id="GO:0005829">
    <property type="term" value="C:cytosol"/>
    <property type="evidence" value="ECO:0007669"/>
    <property type="project" value="TreeGrafter"/>
</dbReference>
<dbReference type="InterPro" id="IPR003761">
    <property type="entry name" value="Exonuc_VII_S"/>
</dbReference>
<evidence type="ECO:0000256" key="6">
    <source>
        <dbReference type="HAMAP-Rule" id="MF_00337"/>
    </source>
</evidence>
<dbReference type="RefSeq" id="WP_208842544.1">
    <property type="nucleotide sequence ID" value="NZ_CP072133.1"/>
</dbReference>
<protein>
    <recommendedName>
        <fullName evidence="6">Exodeoxyribonuclease 7 small subunit</fullName>
        <ecNumber evidence="6">3.1.11.6</ecNumber>
    </recommendedName>
    <alternativeName>
        <fullName evidence="6">Exodeoxyribonuclease VII small subunit</fullName>
        <shortName evidence="6">Exonuclease VII small subunit</shortName>
    </alternativeName>
</protein>
<comment type="similarity">
    <text evidence="1 6">Belongs to the XseB family.</text>
</comment>
<dbReference type="EC" id="3.1.11.6" evidence="6"/>
<dbReference type="PANTHER" id="PTHR34137">
    <property type="entry name" value="EXODEOXYRIBONUCLEASE 7 SMALL SUBUNIT"/>
    <property type="match status" value="1"/>
</dbReference>
<dbReference type="AlphaFoldDB" id="A0A975DG27"/>
<dbReference type="GO" id="GO:0008855">
    <property type="term" value="F:exodeoxyribonuclease VII activity"/>
    <property type="evidence" value="ECO:0007669"/>
    <property type="project" value="UniProtKB-UniRule"/>
</dbReference>
<proteinExistence type="inferred from homology"/>
<keyword evidence="5 6" id="KW-0269">Exonuclease</keyword>
<comment type="function">
    <text evidence="6">Bidirectionally degrades single-stranded DNA into large acid-insoluble oligonucleotides, which are then degraded further into small acid-soluble oligonucleotides.</text>
</comment>
<dbReference type="GO" id="GO:0009318">
    <property type="term" value="C:exodeoxyribonuclease VII complex"/>
    <property type="evidence" value="ECO:0007669"/>
    <property type="project" value="UniProtKB-UniRule"/>
</dbReference>
<gene>
    <name evidence="6" type="primary">xseB</name>
    <name evidence="7" type="ORF">J5O05_13635</name>
</gene>
<dbReference type="SUPFAM" id="SSF116842">
    <property type="entry name" value="XseB-like"/>
    <property type="match status" value="1"/>
</dbReference>
<dbReference type="KEGG" id="pxi:J5O05_13635"/>
<comment type="subunit">
    <text evidence="6">Heterooligomer composed of large and small subunits.</text>
</comment>
<evidence type="ECO:0000313" key="8">
    <source>
        <dbReference type="Proteomes" id="UP000664904"/>
    </source>
</evidence>
<keyword evidence="3 6" id="KW-0540">Nuclease</keyword>
<keyword evidence="2 6" id="KW-0963">Cytoplasm</keyword>
<comment type="subcellular location">
    <subcellularLocation>
        <location evidence="6">Cytoplasm</location>
    </subcellularLocation>
</comment>
<accession>A0A975DG27</accession>
<evidence type="ECO:0000256" key="3">
    <source>
        <dbReference type="ARBA" id="ARBA00022722"/>
    </source>
</evidence>
<keyword evidence="8" id="KW-1185">Reference proteome</keyword>
<dbReference type="HAMAP" id="MF_00337">
    <property type="entry name" value="Exonuc_7_S"/>
    <property type="match status" value="1"/>
</dbReference>
<dbReference type="NCBIfam" id="NF002140">
    <property type="entry name" value="PRK00977.1-4"/>
    <property type="match status" value="1"/>
</dbReference>
<sequence length="79" mass="8652">MAVKKPENLSFEQAMDELATIVTEMEQGDMSLDHALKQFERGIGLANASASKLKQAEQKVAILMSNDPNADVTPFQEAE</sequence>
<dbReference type="Pfam" id="PF02609">
    <property type="entry name" value="Exonuc_VII_S"/>
    <property type="match status" value="1"/>
</dbReference>
<evidence type="ECO:0000256" key="4">
    <source>
        <dbReference type="ARBA" id="ARBA00022801"/>
    </source>
</evidence>
<evidence type="ECO:0000313" key="7">
    <source>
        <dbReference type="EMBL" id="QTH70919.1"/>
    </source>
</evidence>
<dbReference type="NCBIfam" id="TIGR01280">
    <property type="entry name" value="xseB"/>
    <property type="match status" value="1"/>
</dbReference>
<organism evidence="7 8">
    <name type="scientific">Pseudoalteromonas xiamenensis</name>
    <dbReference type="NCBI Taxonomy" id="882626"/>
    <lineage>
        <taxon>Bacteria</taxon>
        <taxon>Pseudomonadati</taxon>
        <taxon>Pseudomonadota</taxon>
        <taxon>Gammaproteobacteria</taxon>
        <taxon>Alteromonadales</taxon>
        <taxon>Pseudoalteromonadaceae</taxon>
        <taxon>Pseudoalteromonas</taxon>
    </lineage>
</organism>
<dbReference type="EMBL" id="CP072133">
    <property type="protein sequence ID" value="QTH70919.1"/>
    <property type="molecule type" value="Genomic_DNA"/>
</dbReference>
<dbReference type="InterPro" id="IPR037004">
    <property type="entry name" value="Exonuc_VII_ssu_sf"/>
</dbReference>
<dbReference type="GO" id="GO:0006308">
    <property type="term" value="P:DNA catabolic process"/>
    <property type="evidence" value="ECO:0007669"/>
    <property type="project" value="UniProtKB-UniRule"/>
</dbReference>
<keyword evidence="4 6" id="KW-0378">Hydrolase</keyword>
<evidence type="ECO:0000256" key="2">
    <source>
        <dbReference type="ARBA" id="ARBA00022490"/>
    </source>
</evidence>
<dbReference type="Gene3D" id="1.10.287.1040">
    <property type="entry name" value="Exonuclease VII, small subunit"/>
    <property type="match status" value="1"/>
</dbReference>
<comment type="catalytic activity">
    <reaction evidence="6">
        <text>Exonucleolytic cleavage in either 5'- to 3'- or 3'- to 5'-direction to yield nucleoside 5'-phosphates.</text>
        <dbReference type="EC" id="3.1.11.6"/>
    </reaction>
</comment>
<dbReference type="Proteomes" id="UP000664904">
    <property type="component" value="Chromosome"/>
</dbReference>
<evidence type="ECO:0000256" key="1">
    <source>
        <dbReference type="ARBA" id="ARBA00009998"/>
    </source>
</evidence>
<evidence type="ECO:0000256" key="5">
    <source>
        <dbReference type="ARBA" id="ARBA00022839"/>
    </source>
</evidence>
<reference evidence="7" key="1">
    <citation type="submission" date="2021-03" db="EMBL/GenBank/DDBJ databases">
        <title>Complete Genome of Pseudoalteromonas xiamenensis STKMTI.2, a new potential marine bacterium producing anti-Vibrio compounds.</title>
        <authorList>
            <person name="Handayani D.P."/>
            <person name="Isnansetyo A."/>
            <person name="Istiqomah I."/>
            <person name="Jumina J."/>
        </authorList>
    </citation>
    <scope>NUCLEOTIDE SEQUENCE</scope>
    <source>
        <strain evidence="7">STKMTI.2</strain>
    </source>
</reference>